<name>A0A163DI59_PHYB8</name>
<protein>
    <recommendedName>
        <fullName evidence="3">Retrotransposon gag domain-containing protein</fullName>
    </recommendedName>
</protein>
<dbReference type="Proteomes" id="UP000077315">
    <property type="component" value="Unassembled WGS sequence"/>
</dbReference>
<dbReference type="VEuPathDB" id="FungiDB:PHYBLDRAFT_147884"/>
<keyword evidence="2" id="KW-1185">Reference proteome</keyword>
<reference evidence="2" key="1">
    <citation type="submission" date="2015-06" db="EMBL/GenBank/DDBJ databases">
        <title>Expansion of signal transduction pathways in fungi by whole-genome duplication.</title>
        <authorList>
            <consortium name="DOE Joint Genome Institute"/>
            <person name="Corrochano L.M."/>
            <person name="Kuo A."/>
            <person name="Marcet-Houben M."/>
            <person name="Polaino S."/>
            <person name="Salamov A."/>
            <person name="Villalobos J.M."/>
            <person name="Alvarez M.I."/>
            <person name="Avalos J."/>
            <person name="Benito E.P."/>
            <person name="Benoit I."/>
            <person name="Burger G."/>
            <person name="Camino L.P."/>
            <person name="Canovas D."/>
            <person name="Cerda-Olmedo E."/>
            <person name="Cheng J.-F."/>
            <person name="Dominguez A."/>
            <person name="Elias M."/>
            <person name="Eslava A.P."/>
            <person name="Glaser F."/>
            <person name="Grimwood J."/>
            <person name="Gutierrez G."/>
            <person name="Heitman J."/>
            <person name="Henrissat B."/>
            <person name="Iturriaga E.A."/>
            <person name="Lang B.F."/>
            <person name="Lavin J.L."/>
            <person name="Lee S."/>
            <person name="Li W."/>
            <person name="Lindquist E."/>
            <person name="Lopez-Garcia S."/>
            <person name="Luque E.M."/>
            <person name="Marcos A.T."/>
            <person name="Martin J."/>
            <person name="McCluskey K."/>
            <person name="Medina H.R."/>
            <person name="Miralles-Duran A."/>
            <person name="Miyazaki A."/>
            <person name="Munoz-Torres E."/>
            <person name="Oguiza J.A."/>
            <person name="Ohm R."/>
            <person name="Olmedo M."/>
            <person name="Orejas M."/>
            <person name="Ortiz-Castellanos L."/>
            <person name="Pisabarro A.G."/>
            <person name="Rodriguez-Romero J."/>
            <person name="Ruiz-Herrera J."/>
            <person name="Ruiz-Vazquez R."/>
            <person name="Sanz C."/>
            <person name="Schackwitz W."/>
            <person name="Schmutz J."/>
            <person name="Shahriari M."/>
            <person name="Shelest E."/>
            <person name="Silva-Franco F."/>
            <person name="Soanes D."/>
            <person name="Syed K."/>
            <person name="Tagua V.G."/>
            <person name="Talbot N.J."/>
            <person name="Thon M."/>
            <person name="De vries R.P."/>
            <person name="Wiebenga A."/>
            <person name="Yadav J.S."/>
            <person name="Braun E.L."/>
            <person name="Baker S."/>
            <person name="Garre V."/>
            <person name="Horwitz B."/>
            <person name="Torres-Martinez S."/>
            <person name="Idnurm A."/>
            <person name="Herrera-Estrella A."/>
            <person name="Gabaldon T."/>
            <person name="Grigoriev I.V."/>
        </authorList>
    </citation>
    <scope>NUCLEOTIDE SEQUENCE [LARGE SCALE GENOMIC DNA]</scope>
    <source>
        <strain evidence="2">NRRL 1555(-)</strain>
    </source>
</reference>
<dbReference type="InParanoid" id="A0A163DI59"/>
<organism evidence="1 2">
    <name type="scientific">Phycomyces blakesleeanus (strain ATCC 8743b / DSM 1359 / FGSC 10004 / NBRC 33097 / NRRL 1555)</name>
    <dbReference type="NCBI Taxonomy" id="763407"/>
    <lineage>
        <taxon>Eukaryota</taxon>
        <taxon>Fungi</taxon>
        <taxon>Fungi incertae sedis</taxon>
        <taxon>Mucoromycota</taxon>
        <taxon>Mucoromycotina</taxon>
        <taxon>Mucoromycetes</taxon>
        <taxon>Mucorales</taxon>
        <taxon>Phycomycetaceae</taxon>
        <taxon>Phycomyces</taxon>
    </lineage>
</organism>
<dbReference type="AlphaFoldDB" id="A0A163DI59"/>
<evidence type="ECO:0008006" key="3">
    <source>
        <dbReference type="Google" id="ProtNLM"/>
    </source>
</evidence>
<accession>A0A163DI59</accession>
<evidence type="ECO:0000313" key="1">
    <source>
        <dbReference type="EMBL" id="OAD71390.1"/>
    </source>
</evidence>
<dbReference type="GeneID" id="28992873"/>
<sequence length="144" mass="16808">MSPSKIAKHYIQSIAVSLAEIRVYISKLTKFKDCENYSSSTDVLERMSQTSPYTLKEETIRNNPILNKTPPVFSGRCKLVDSWINDMKMYIHFHEFNEQDALYIIPAHLSGMVRVWYDRHIVHNPLYTSKEMYEAILSQFSPLS</sequence>
<dbReference type="RefSeq" id="XP_018289430.1">
    <property type="nucleotide sequence ID" value="XM_018431967.1"/>
</dbReference>
<evidence type="ECO:0000313" key="2">
    <source>
        <dbReference type="Proteomes" id="UP000077315"/>
    </source>
</evidence>
<gene>
    <name evidence="1" type="ORF">PHYBLDRAFT_147884</name>
</gene>
<dbReference type="EMBL" id="KV440986">
    <property type="protein sequence ID" value="OAD71390.1"/>
    <property type="molecule type" value="Genomic_DNA"/>
</dbReference>
<proteinExistence type="predicted"/>
<dbReference type="OrthoDB" id="10464670at2759"/>